<sequence>MALLVKMPVPCLTSHEALSRFKTWTVIDVPPWLKPAPEADLTEQLTADATFVFRVRI</sequence>
<reference evidence="1 2" key="1">
    <citation type="journal article" date="2003" name="Nature">
        <title>Genome divergence in two Prochlorococcus ecotypes reflects oceanic niche differentiation.</title>
        <authorList>
            <person name="Rocap G."/>
            <person name="Larimer F.W."/>
            <person name="Lamerdin J.E."/>
            <person name="Malfatti S."/>
            <person name="Chain P."/>
            <person name="Ahlgren N.A."/>
            <person name="Arellano A."/>
            <person name="Coleman M."/>
            <person name="Hauser L."/>
            <person name="Hess W.R."/>
            <person name="Johnson Z.I."/>
            <person name="Land M.L."/>
            <person name="Lindell D."/>
            <person name="Post A.F."/>
            <person name="Regala W."/>
            <person name="Shah M."/>
            <person name="Shaw S.L."/>
            <person name="Steglich C."/>
            <person name="Sullivan M.B."/>
            <person name="Ting C.S."/>
            <person name="Tolonen A."/>
            <person name="Webb E.A."/>
            <person name="Zinser E.R."/>
            <person name="Chisholm S.W."/>
        </authorList>
    </citation>
    <scope>NUCLEOTIDE SEQUENCE [LARGE SCALE GENOMIC DNA]</scope>
    <source>
        <strain evidence="2">MIT 9313</strain>
    </source>
</reference>
<evidence type="ECO:0000313" key="2">
    <source>
        <dbReference type="Proteomes" id="UP000001423"/>
    </source>
</evidence>
<dbReference type="Proteomes" id="UP000001423">
    <property type="component" value="Chromosome"/>
</dbReference>
<accession>B9ERB0</accession>
<gene>
    <name evidence="1" type="ordered locus">PMT_2459</name>
</gene>
<dbReference type="RefSeq" id="WP_162009610.1">
    <property type="nucleotide sequence ID" value="NC_005071.1"/>
</dbReference>
<name>B9ERB0_PROMM</name>
<keyword evidence="2" id="KW-1185">Reference proteome</keyword>
<dbReference type="AlphaFoldDB" id="B9ERB0"/>
<evidence type="ECO:0000313" key="1">
    <source>
        <dbReference type="EMBL" id="CAX31977.1"/>
    </source>
</evidence>
<dbReference type="EMBL" id="BX548175">
    <property type="protein sequence ID" value="CAX31977.1"/>
    <property type="molecule type" value="Genomic_DNA"/>
</dbReference>
<dbReference type="KEGG" id="pmt:PMT_2459"/>
<proteinExistence type="predicted"/>
<organism evidence="1 2">
    <name type="scientific">Prochlorococcus marinus (strain MIT 9313)</name>
    <dbReference type="NCBI Taxonomy" id="74547"/>
    <lineage>
        <taxon>Bacteria</taxon>
        <taxon>Bacillati</taxon>
        <taxon>Cyanobacteriota</taxon>
        <taxon>Cyanophyceae</taxon>
        <taxon>Synechococcales</taxon>
        <taxon>Prochlorococcaceae</taxon>
        <taxon>Prochlorococcus</taxon>
    </lineage>
</organism>
<protein>
    <submittedName>
        <fullName evidence="1">Uncharacterized protein</fullName>
    </submittedName>
</protein>
<dbReference type="HOGENOM" id="CLU_2993124_0_0_3"/>